<keyword evidence="6" id="KW-1185">Reference proteome</keyword>
<reference evidence="5 7" key="1">
    <citation type="submission" date="2018-09" db="EMBL/GenBank/DDBJ databases">
        <title>Genomic investigation of the strawberry pathogen Phytophthora fragariae indicates pathogenicity is determined by transcriptional variation in three key races.</title>
        <authorList>
            <person name="Adams T.M."/>
            <person name="Armitage A.D."/>
            <person name="Sobczyk M.K."/>
            <person name="Bates H.J."/>
            <person name="Dunwell J.M."/>
            <person name="Nellist C.F."/>
            <person name="Harrison R.J."/>
        </authorList>
    </citation>
    <scope>NUCLEOTIDE SEQUENCE [LARGE SCALE GENOMIC DNA]</scope>
    <source>
        <strain evidence="3 5">SCRP249</strain>
        <strain evidence="2 7">SCRP324</strain>
        <strain evidence="4 6">SCRP333</strain>
    </source>
</reference>
<evidence type="ECO:0000313" key="7">
    <source>
        <dbReference type="Proteomes" id="UP000435112"/>
    </source>
</evidence>
<gene>
    <name evidence="3" type="ORF">PR001_g2856</name>
    <name evidence="2" type="ORF">PR002_g2792</name>
    <name evidence="4" type="ORF">PR003_g2994</name>
</gene>
<comment type="caution">
    <text evidence="3">The sequence shown here is derived from an EMBL/GenBank/DDBJ whole genome shotgun (WGS) entry which is preliminary data.</text>
</comment>
<organism evidence="3 5">
    <name type="scientific">Phytophthora rubi</name>
    <dbReference type="NCBI Taxonomy" id="129364"/>
    <lineage>
        <taxon>Eukaryota</taxon>
        <taxon>Sar</taxon>
        <taxon>Stramenopiles</taxon>
        <taxon>Oomycota</taxon>
        <taxon>Peronosporomycetes</taxon>
        <taxon>Peronosporales</taxon>
        <taxon>Peronosporaceae</taxon>
        <taxon>Phytophthora</taxon>
    </lineage>
</organism>
<evidence type="ECO:0000313" key="4">
    <source>
        <dbReference type="EMBL" id="KAE9355172.1"/>
    </source>
</evidence>
<dbReference type="EMBL" id="QXFU01000098">
    <property type="protein sequence ID" value="KAE9044427.1"/>
    <property type="molecule type" value="Genomic_DNA"/>
</dbReference>
<evidence type="ECO:0000313" key="5">
    <source>
        <dbReference type="Proteomes" id="UP000429607"/>
    </source>
</evidence>
<protein>
    <recommendedName>
        <fullName evidence="8">RxLR effector protein</fullName>
    </recommendedName>
</protein>
<dbReference type="Proteomes" id="UP000435112">
    <property type="component" value="Unassembled WGS sequence"/>
</dbReference>
<dbReference type="EMBL" id="QXFV01000101">
    <property type="protein sequence ID" value="KAE9049940.1"/>
    <property type="molecule type" value="Genomic_DNA"/>
</dbReference>
<keyword evidence="1" id="KW-0732">Signal</keyword>
<proteinExistence type="predicted"/>
<dbReference type="OrthoDB" id="121391at2759"/>
<dbReference type="Proteomes" id="UP000434957">
    <property type="component" value="Unassembled WGS sequence"/>
</dbReference>
<feature type="chain" id="PRO_5036380304" description="RxLR effector protein" evidence="1">
    <location>
        <begin position="21"/>
        <end position="52"/>
    </location>
</feature>
<dbReference type="Proteomes" id="UP000429607">
    <property type="component" value="Unassembled WGS sequence"/>
</dbReference>
<evidence type="ECO:0000313" key="6">
    <source>
        <dbReference type="Proteomes" id="UP000434957"/>
    </source>
</evidence>
<sequence length="52" mass="5687">MRLAFLVAFVVVILFASTEAVPVNADSAAKLTKSTSWKDSIWNTMLAKLSSR</sequence>
<evidence type="ECO:0000256" key="1">
    <source>
        <dbReference type="SAM" id="SignalP"/>
    </source>
</evidence>
<evidence type="ECO:0000313" key="2">
    <source>
        <dbReference type="EMBL" id="KAE9044427.1"/>
    </source>
</evidence>
<evidence type="ECO:0000313" key="3">
    <source>
        <dbReference type="EMBL" id="KAE9049940.1"/>
    </source>
</evidence>
<feature type="signal peptide" evidence="1">
    <location>
        <begin position="1"/>
        <end position="20"/>
    </location>
</feature>
<accession>A0A6A3P3T8</accession>
<name>A0A6A3P3T8_9STRA</name>
<dbReference type="AlphaFoldDB" id="A0A6A3P3T8"/>
<evidence type="ECO:0008006" key="8">
    <source>
        <dbReference type="Google" id="ProtNLM"/>
    </source>
</evidence>
<dbReference type="EMBL" id="QXFT01000099">
    <property type="protein sequence ID" value="KAE9355172.1"/>
    <property type="molecule type" value="Genomic_DNA"/>
</dbReference>